<evidence type="ECO:0000313" key="3">
    <source>
        <dbReference type="EMBL" id="PWJ11299.1"/>
    </source>
</evidence>
<dbReference type="EMBL" id="QGDI01000010">
    <property type="protein sequence ID" value="PWJ11299.1"/>
    <property type="molecule type" value="Genomic_DNA"/>
</dbReference>
<dbReference type="Pfam" id="PF03432">
    <property type="entry name" value="Relaxase"/>
    <property type="match status" value="1"/>
</dbReference>
<evidence type="ECO:0000313" key="4">
    <source>
        <dbReference type="Proteomes" id="UP000245720"/>
    </source>
</evidence>
<accession>A0A315XXU4</accession>
<gene>
    <name evidence="3" type="ORF">IE37_02522</name>
</gene>
<dbReference type="AlphaFoldDB" id="A0A315XXU4"/>
<name>A0A315XXU4_RUMFL</name>
<feature type="region of interest" description="Disordered" evidence="1">
    <location>
        <begin position="340"/>
        <end position="389"/>
    </location>
</feature>
<reference evidence="3 4" key="1">
    <citation type="submission" date="2018-05" db="EMBL/GenBank/DDBJ databases">
        <title>The Hungate 1000. A catalogue of reference genomes from the rumen microbiome.</title>
        <authorList>
            <person name="Kelly W."/>
        </authorList>
    </citation>
    <scope>NUCLEOTIDE SEQUENCE [LARGE SCALE GENOMIC DNA]</scope>
    <source>
        <strain evidence="3 4">SAb67</strain>
    </source>
</reference>
<comment type="caution">
    <text evidence="3">The sequence shown here is derived from an EMBL/GenBank/DDBJ whole genome shotgun (WGS) entry which is preliminary data.</text>
</comment>
<protein>
    <submittedName>
        <fullName evidence="3">Relaxase/mobilization nuclease-like protein</fullName>
    </submittedName>
</protein>
<evidence type="ECO:0000259" key="2">
    <source>
        <dbReference type="Pfam" id="PF03432"/>
    </source>
</evidence>
<proteinExistence type="predicted"/>
<feature type="domain" description="MobA/VirD2-like nuclease" evidence="2">
    <location>
        <begin position="3"/>
        <end position="76"/>
    </location>
</feature>
<dbReference type="InterPro" id="IPR005094">
    <property type="entry name" value="Endonuclease_MobA/VirD2"/>
</dbReference>
<organism evidence="3 4">
    <name type="scientific">Ruminococcus flavefaciens</name>
    <dbReference type="NCBI Taxonomy" id="1265"/>
    <lineage>
        <taxon>Bacteria</taxon>
        <taxon>Bacillati</taxon>
        <taxon>Bacillota</taxon>
        <taxon>Clostridia</taxon>
        <taxon>Eubacteriales</taxon>
        <taxon>Oscillospiraceae</taxon>
        <taxon>Ruminococcus</taxon>
    </lineage>
</organism>
<evidence type="ECO:0000256" key="1">
    <source>
        <dbReference type="SAM" id="MobiDB-lite"/>
    </source>
</evidence>
<dbReference type="Proteomes" id="UP000245720">
    <property type="component" value="Unassembled WGS sequence"/>
</dbReference>
<sequence length="389" mass="45800">MLIGQELCKALFNDEYQYVLAVHVDHSHVHNHIIVNNVNFYTGKTFETEHNQGKIPERAWSKLRTISDELCRKQGLSIIENPHLSKGKSHWEWELDQQNLSWKEQLKRTIDEVIKASEDFEDFLAKCADFGILVDYNPDHKIDLKFMLAEQKERNPRAKMTRAKTLGYFYESQQIRRRIESYKYQMSHRPTARIIRTTAEKFQQSQGLTNWADRENMKAASKAINEMTADNTTLEELESAALTAFSQRMSAKSEQSALRKQWDEIQELLPLVEEVIKYTDIHKRYKSLTGKEQTKFGKQCAYELSEYDRLFAKIREIVPEGKVPSPELLRKQLEKIQEQYNEQSAKYDTSKKEADRLAQQIQKKRQSQKTLDRYLQNEQAAKRKKSQLE</sequence>